<dbReference type="SUPFAM" id="SSF53448">
    <property type="entry name" value="Nucleotide-diphospho-sugar transferases"/>
    <property type="match status" value="1"/>
</dbReference>
<sequence length="322" mass="37084">MTSSHARLRRLVVWLVAAGLALILVNFLYRVAVSVNRIFGLHAGRALTQEQVLAVYRDGPRRSRPVPRILHQIFHNWHDPGNETLPADWQAVRESCLALHPTWEHKLWTEATSRHFIRTEYPHFLDMYDAFKFPVQRVDALRYFLMRHYGGIYMDLDNGCRASLEPLLYYPAWVTDGGQGTLSNNILGAEPEHPFWILMTDSLAPWAGDFVLPYVTISYATGQWYETELWQIYHAQKPNSEPDLLRIMMDMRPTGAPWVFFTAGRGGTWDNWDNQVLGWIGNHLFQSVFYAVVGVGLVAGAVYLVSQALRRGRYRRLVNQTP</sequence>
<reference evidence="8 9" key="2">
    <citation type="journal article" date="2017" name="Sci. Rep.">
        <title>Ant-infecting Ophiocordyceps genomes reveal a high diversity of potential behavioral manipulation genes and a possible major role for enterotoxins.</title>
        <authorList>
            <person name="de Bekker C."/>
            <person name="Ohm R.A."/>
            <person name="Evans H.C."/>
            <person name="Brachmann A."/>
            <person name="Hughes D.P."/>
        </authorList>
    </citation>
    <scope>NUCLEOTIDE SEQUENCE [LARGE SCALE GENOMIC DNA]</scope>
    <source>
        <strain evidence="8 9">SC16a</strain>
    </source>
</reference>
<keyword evidence="6 7" id="KW-0472">Membrane</keyword>
<dbReference type="InterPro" id="IPR029044">
    <property type="entry name" value="Nucleotide-diphossugar_trans"/>
</dbReference>
<organism evidence="8 9">
    <name type="scientific">Ophiocordyceps unilateralis</name>
    <name type="common">Zombie-ant fungus</name>
    <name type="synonym">Torrubia unilateralis</name>
    <dbReference type="NCBI Taxonomy" id="268505"/>
    <lineage>
        <taxon>Eukaryota</taxon>
        <taxon>Fungi</taxon>
        <taxon>Dikarya</taxon>
        <taxon>Ascomycota</taxon>
        <taxon>Pezizomycotina</taxon>
        <taxon>Sordariomycetes</taxon>
        <taxon>Hypocreomycetidae</taxon>
        <taxon>Hypocreales</taxon>
        <taxon>Ophiocordycipitaceae</taxon>
        <taxon>Ophiocordyceps</taxon>
    </lineage>
</organism>
<evidence type="ECO:0008006" key="10">
    <source>
        <dbReference type="Google" id="ProtNLM"/>
    </source>
</evidence>
<evidence type="ECO:0000256" key="7">
    <source>
        <dbReference type="SAM" id="Phobius"/>
    </source>
</evidence>
<dbReference type="GO" id="GO:0016020">
    <property type="term" value="C:membrane"/>
    <property type="evidence" value="ECO:0007669"/>
    <property type="project" value="UniProtKB-SubCell"/>
</dbReference>
<evidence type="ECO:0000313" key="9">
    <source>
        <dbReference type="Proteomes" id="UP000037136"/>
    </source>
</evidence>
<dbReference type="GO" id="GO:0000030">
    <property type="term" value="F:mannosyltransferase activity"/>
    <property type="evidence" value="ECO:0007669"/>
    <property type="project" value="TreeGrafter"/>
</dbReference>
<accession>A0A2A9P6K2</accession>
<proteinExistence type="inferred from homology"/>
<evidence type="ECO:0000256" key="3">
    <source>
        <dbReference type="ARBA" id="ARBA00022679"/>
    </source>
</evidence>
<evidence type="ECO:0000256" key="5">
    <source>
        <dbReference type="ARBA" id="ARBA00022989"/>
    </source>
</evidence>
<evidence type="ECO:0000256" key="6">
    <source>
        <dbReference type="ARBA" id="ARBA00023136"/>
    </source>
</evidence>
<dbReference type="EMBL" id="LAZP02000572">
    <property type="protein sequence ID" value="PFH56466.1"/>
    <property type="molecule type" value="Genomic_DNA"/>
</dbReference>
<name>A0A2A9P6K2_OPHUN</name>
<evidence type="ECO:0000256" key="1">
    <source>
        <dbReference type="ARBA" id="ARBA00004370"/>
    </source>
</evidence>
<evidence type="ECO:0000256" key="4">
    <source>
        <dbReference type="ARBA" id="ARBA00022692"/>
    </source>
</evidence>
<dbReference type="PANTHER" id="PTHR32385">
    <property type="entry name" value="MANNOSYL PHOSPHORYLINOSITOL CERAMIDE SYNTHASE"/>
    <property type="match status" value="1"/>
</dbReference>
<feature type="transmembrane region" description="Helical" evidence="7">
    <location>
        <begin position="288"/>
        <end position="306"/>
    </location>
</feature>
<dbReference type="InterPro" id="IPR007577">
    <property type="entry name" value="GlycoTrfase_DXD_sugar-bd_CS"/>
</dbReference>
<dbReference type="AlphaFoldDB" id="A0A2A9P6K2"/>
<comment type="caution">
    <text evidence="8">The sequence shown here is derived from an EMBL/GenBank/DDBJ whole genome shotgun (WGS) entry which is preliminary data.</text>
</comment>
<evidence type="ECO:0000313" key="8">
    <source>
        <dbReference type="EMBL" id="PFH56466.1"/>
    </source>
</evidence>
<keyword evidence="4 7" id="KW-0812">Transmembrane</keyword>
<evidence type="ECO:0000256" key="2">
    <source>
        <dbReference type="ARBA" id="ARBA00009003"/>
    </source>
</evidence>
<dbReference type="InterPro" id="IPR051706">
    <property type="entry name" value="Glycosyltransferase_domain"/>
</dbReference>
<dbReference type="Gene3D" id="3.90.550.20">
    <property type="match status" value="1"/>
</dbReference>
<dbReference type="OrthoDB" id="3647at2759"/>
<keyword evidence="9" id="KW-1185">Reference proteome</keyword>
<gene>
    <name evidence="8" type="ORF">XA68_16467</name>
</gene>
<dbReference type="PANTHER" id="PTHR32385:SF20">
    <property type="entry name" value="MANNOSYL PHOSPHORYLINOSITOL CERAMIDE SYNTHASE CSH1-RELATED"/>
    <property type="match status" value="1"/>
</dbReference>
<dbReference type="GO" id="GO:0051999">
    <property type="term" value="P:mannosyl-inositol phosphorylceramide biosynthetic process"/>
    <property type="evidence" value="ECO:0007669"/>
    <property type="project" value="TreeGrafter"/>
</dbReference>
<comment type="similarity">
    <text evidence="2">Belongs to the glycosyltransferase 32 family.</text>
</comment>
<keyword evidence="3" id="KW-0808">Transferase</keyword>
<dbReference type="Pfam" id="PF04488">
    <property type="entry name" value="Gly_transf_sug"/>
    <property type="match status" value="1"/>
</dbReference>
<reference evidence="8 9" key="1">
    <citation type="journal article" date="2015" name="BMC Genomics">
        <title>Gene expression during zombie ant biting behavior reflects the complexity underlying fungal parasitic behavioral manipulation.</title>
        <authorList>
            <person name="de Bekker C."/>
            <person name="Ohm R.A."/>
            <person name="Loreto R.G."/>
            <person name="Sebastian A."/>
            <person name="Albert I."/>
            <person name="Merrow M."/>
            <person name="Brachmann A."/>
            <person name="Hughes D.P."/>
        </authorList>
    </citation>
    <scope>NUCLEOTIDE SEQUENCE [LARGE SCALE GENOMIC DNA]</scope>
    <source>
        <strain evidence="8 9">SC16a</strain>
    </source>
</reference>
<comment type="subcellular location">
    <subcellularLocation>
        <location evidence="1">Membrane</location>
    </subcellularLocation>
</comment>
<dbReference type="Proteomes" id="UP000037136">
    <property type="component" value="Unassembled WGS sequence"/>
</dbReference>
<keyword evidence="5 7" id="KW-1133">Transmembrane helix</keyword>
<protein>
    <recommendedName>
        <fullName evidence="10">Mannosyl phosphorylinositol ceramide synthase SUR1</fullName>
    </recommendedName>
</protein>
<feature type="transmembrane region" description="Helical" evidence="7">
    <location>
        <begin position="12"/>
        <end position="29"/>
    </location>
</feature>